<feature type="compositionally biased region" description="Basic and acidic residues" evidence="1">
    <location>
        <begin position="139"/>
        <end position="149"/>
    </location>
</feature>
<sequence length="159" mass="16843">KQVKSFNERAEALACVEAACLCDLSLSLGNPILIYVPKSESGRLTSANAEMQQPSDIADSGITIHARSLEAIGFWVDTSGISPHALHSFAEMSHSCSVCNGGTALFDFDLGYHMGIRDNGGGDSFGRGIEGLEAVRGGHNQEEIVDEVKGSSQATSKKR</sequence>
<feature type="compositionally biased region" description="Polar residues" evidence="1">
    <location>
        <begin position="150"/>
        <end position="159"/>
    </location>
</feature>
<protein>
    <submittedName>
        <fullName evidence="2">Uncharacterized protein</fullName>
    </submittedName>
</protein>
<evidence type="ECO:0000313" key="2">
    <source>
        <dbReference type="EMBL" id="BBG93926.1"/>
    </source>
</evidence>
<name>A0A4Y1QQ10_PRUDU</name>
<dbReference type="EMBL" id="AP019297">
    <property type="protein sequence ID" value="BBG93926.1"/>
    <property type="molecule type" value="Genomic_DNA"/>
</dbReference>
<reference evidence="2" key="1">
    <citation type="journal article" date="2019" name="Science">
        <title>Mutation of a bHLH transcription factor allowed almond domestication.</title>
        <authorList>
            <person name="Sanchez-Perez R."/>
            <person name="Pavan S."/>
            <person name="Mazzeo R."/>
            <person name="Moldovan C."/>
            <person name="Aiese Cigliano R."/>
            <person name="Del Cueto J."/>
            <person name="Ricciardi F."/>
            <person name="Lotti C."/>
            <person name="Ricciardi L."/>
            <person name="Dicenta F."/>
            <person name="Lopez-Marques R.L."/>
            <person name="Lindberg Moller B."/>
        </authorList>
    </citation>
    <scope>NUCLEOTIDE SEQUENCE</scope>
</reference>
<gene>
    <name evidence="2" type="ORF">Prudu_002081</name>
</gene>
<evidence type="ECO:0000256" key="1">
    <source>
        <dbReference type="SAM" id="MobiDB-lite"/>
    </source>
</evidence>
<feature type="region of interest" description="Disordered" evidence="1">
    <location>
        <begin position="139"/>
        <end position="159"/>
    </location>
</feature>
<organism evidence="2">
    <name type="scientific">Prunus dulcis</name>
    <name type="common">Almond</name>
    <name type="synonym">Amygdalus dulcis</name>
    <dbReference type="NCBI Taxonomy" id="3755"/>
    <lineage>
        <taxon>Eukaryota</taxon>
        <taxon>Viridiplantae</taxon>
        <taxon>Streptophyta</taxon>
        <taxon>Embryophyta</taxon>
        <taxon>Tracheophyta</taxon>
        <taxon>Spermatophyta</taxon>
        <taxon>Magnoliopsida</taxon>
        <taxon>eudicotyledons</taxon>
        <taxon>Gunneridae</taxon>
        <taxon>Pentapetalae</taxon>
        <taxon>rosids</taxon>
        <taxon>fabids</taxon>
        <taxon>Rosales</taxon>
        <taxon>Rosaceae</taxon>
        <taxon>Amygdaloideae</taxon>
        <taxon>Amygdaleae</taxon>
        <taxon>Prunus</taxon>
    </lineage>
</organism>
<feature type="non-terminal residue" evidence="2">
    <location>
        <position position="1"/>
    </location>
</feature>
<accession>A0A4Y1QQ10</accession>
<proteinExistence type="predicted"/>
<dbReference type="AlphaFoldDB" id="A0A4Y1QQ10"/>